<reference evidence="1" key="1">
    <citation type="submission" date="2015-04" db="UniProtKB">
        <authorList>
            <consortium name="EnsemblPlants"/>
        </authorList>
    </citation>
    <scope>IDENTIFICATION</scope>
</reference>
<evidence type="ECO:0000313" key="1">
    <source>
        <dbReference type="EnsemblPlants" id="OPUNC08G17720.2"/>
    </source>
</evidence>
<dbReference type="HOGENOM" id="CLU_2692069_0_0_1"/>
<dbReference type="Proteomes" id="UP000026962">
    <property type="component" value="Chromosome 8"/>
</dbReference>
<dbReference type="Gramene" id="OPUNC08G17720.2">
    <property type="protein sequence ID" value="OPUNC08G17720.2"/>
    <property type="gene ID" value="OPUNC08G17720"/>
</dbReference>
<sequence length="74" mass="8320">MSPSQPNLVVVLYVSILRLIGYESWEWLAMEVKVGSKVYASQGAVRCQAMESLQSVRIGGYGCCSLEMQLKFYH</sequence>
<keyword evidence="2" id="KW-1185">Reference proteome</keyword>
<reference evidence="1" key="2">
    <citation type="submission" date="2018-05" db="EMBL/GenBank/DDBJ databases">
        <title>OpunRS2 (Oryza punctata Reference Sequence Version 2).</title>
        <authorList>
            <person name="Zhang J."/>
            <person name="Kudrna D."/>
            <person name="Lee S."/>
            <person name="Talag J."/>
            <person name="Welchert J."/>
            <person name="Wing R.A."/>
        </authorList>
    </citation>
    <scope>NUCLEOTIDE SEQUENCE [LARGE SCALE GENOMIC DNA]</scope>
</reference>
<accession>A0A0E0LWL0</accession>
<dbReference type="EnsemblPlants" id="OPUNC08G17720.2">
    <property type="protein sequence ID" value="OPUNC08G17720.2"/>
    <property type="gene ID" value="OPUNC08G17720"/>
</dbReference>
<protein>
    <submittedName>
        <fullName evidence="1">Uncharacterized protein</fullName>
    </submittedName>
</protein>
<proteinExistence type="predicted"/>
<dbReference type="AlphaFoldDB" id="A0A0E0LWL0"/>
<name>A0A0E0LWL0_ORYPU</name>
<organism evidence="1">
    <name type="scientific">Oryza punctata</name>
    <name type="common">Red rice</name>
    <dbReference type="NCBI Taxonomy" id="4537"/>
    <lineage>
        <taxon>Eukaryota</taxon>
        <taxon>Viridiplantae</taxon>
        <taxon>Streptophyta</taxon>
        <taxon>Embryophyta</taxon>
        <taxon>Tracheophyta</taxon>
        <taxon>Spermatophyta</taxon>
        <taxon>Magnoliopsida</taxon>
        <taxon>Liliopsida</taxon>
        <taxon>Poales</taxon>
        <taxon>Poaceae</taxon>
        <taxon>BOP clade</taxon>
        <taxon>Oryzoideae</taxon>
        <taxon>Oryzeae</taxon>
        <taxon>Oryzinae</taxon>
        <taxon>Oryza</taxon>
    </lineage>
</organism>
<evidence type="ECO:0000313" key="2">
    <source>
        <dbReference type="Proteomes" id="UP000026962"/>
    </source>
</evidence>